<accession>A0ABW0IDE8</accession>
<name>A0ABW0IDE8_9BACT</name>
<dbReference type="EMBL" id="JBHSMA010000004">
    <property type="protein sequence ID" value="MFC5410738.1"/>
    <property type="molecule type" value="Genomic_DNA"/>
</dbReference>
<keyword evidence="2" id="KW-1185">Reference proteome</keyword>
<evidence type="ECO:0000313" key="1">
    <source>
        <dbReference type="EMBL" id="MFC5410738.1"/>
    </source>
</evidence>
<evidence type="ECO:0000313" key="2">
    <source>
        <dbReference type="Proteomes" id="UP001596106"/>
    </source>
</evidence>
<dbReference type="RefSeq" id="WP_379846709.1">
    <property type="nucleotide sequence ID" value="NZ_JBHSMA010000004.1"/>
</dbReference>
<protein>
    <submittedName>
        <fullName evidence="1">Uncharacterized protein</fullName>
    </submittedName>
</protein>
<organism evidence="1 2">
    <name type="scientific">Larkinella bovis</name>
    <dbReference type="NCBI Taxonomy" id="683041"/>
    <lineage>
        <taxon>Bacteria</taxon>
        <taxon>Pseudomonadati</taxon>
        <taxon>Bacteroidota</taxon>
        <taxon>Cytophagia</taxon>
        <taxon>Cytophagales</taxon>
        <taxon>Spirosomataceae</taxon>
        <taxon>Larkinella</taxon>
    </lineage>
</organism>
<sequence>MTHIITIETKNASHFEQIKKLAQQLGVSAIEKHEEEKPINQAAQQFLDLQKKYPPRKVSKDININAIIDEVNR</sequence>
<proteinExistence type="predicted"/>
<reference evidence="2" key="1">
    <citation type="journal article" date="2019" name="Int. J. Syst. Evol. Microbiol.">
        <title>The Global Catalogue of Microorganisms (GCM) 10K type strain sequencing project: providing services to taxonomists for standard genome sequencing and annotation.</title>
        <authorList>
            <consortium name="The Broad Institute Genomics Platform"/>
            <consortium name="The Broad Institute Genome Sequencing Center for Infectious Disease"/>
            <person name="Wu L."/>
            <person name="Ma J."/>
        </authorList>
    </citation>
    <scope>NUCLEOTIDE SEQUENCE [LARGE SCALE GENOMIC DNA]</scope>
    <source>
        <strain evidence="2">CCUG 55250</strain>
    </source>
</reference>
<gene>
    <name evidence="1" type="ORF">ACFPMF_15555</name>
</gene>
<comment type="caution">
    <text evidence="1">The sequence shown here is derived from an EMBL/GenBank/DDBJ whole genome shotgun (WGS) entry which is preliminary data.</text>
</comment>
<dbReference type="Proteomes" id="UP001596106">
    <property type="component" value="Unassembled WGS sequence"/>
</dbReference>